<accession>A0A9Q1FXU4</accession>
<organism evidence="1 2">
    <name type="scientific">Synaphobranchus kaupii</name>
    <name type="common">Kaup's arrowtooth eel</name>
    <dbReference type="NCBI Taxonomy" id="118154"/>
    <lineage>
        <taxon>Eukaryota</taxon>
        <taxon>Metazoa</taxon>
        <taxon>Chordata</taxon>
        <taxon>Craniata</taxon>
        <taxon>Vertebrata</taxon>
        <taxon>Euteleostomi</taxon>
        <taxon>Actinopterygii</taxon>
        <taxon>Neopterygii</taxon>
        <taxon>Teleostei</taxon>
        <taxon>Anguilliformes</taxon>
        <taxon>Synaphobranchidae</taxon>
        <taxon>Synaphobranchus</taxon>
    </lineage>
</organism>
<sequence>MAKEDQLSCMLSGCPDPHLESFAVEGSYPAVSLPKQRALAHYSGALLKASLGTVDWHVRHFSQGLGWSRSCSIRCGRNAGSVGTRLRKEKEPLRARHIHYLQKDTRIQELD</sequence>
<proteinExistence type="predicted"/>
<keyword evidence="2" id="KW-1185">Reference proteome</keyword>
<reference evidence="1" key="1">
    <citation type="journal article" date="2023" name="Science">
        <title>Genome structures resolve the early diversification of teleost fishes.</title>
        <authorList>
            <person name="Parey E."/>
            <person name="Louis A."/>
            <person name="Montfort J."/>
            <person name="Bouchez O."/>
            <person name="Roques C."/>
            <person name="Iampietro C."/>
            <person name="Lluch J."/>
            <person name="Castinel A."/>
            <person name="Donnadieu C."/>
            <person name="Desvignes T."/>
            <person name="Floi Bucao C."/>
            <person name="Jouanno E."/>
            <person name="Wen M."/>
            <person name="Mejri S."/>
            <person name="Dirks R."/>
            <person name="Jansen H."/>
            <person name="Henkel C."/>
            <person name="Chen W.J."/>
            <person name="Zahm M."/>
            <person name="Cabau C."/>
            <person name="Klopp C."/>
            <person name="Thompson A.W."/>
            <person name="Robinson-Rechavi M."/>
            <person name="Braasch I."/>
            <person name="Lecointre G."/>
            <person name="Bobe J."/>
            <person name="Postlethwait J.H."/>
            <person name="Berthelot C."/>
            <person name="Roest Crollius H."/>
            <person name="Guiguen Y."/>
        </authorList>
    </citation>
    <scope>NUCLEOTIDE SEQUENCE</scope>
    <source>
        <strain evidence="1">WJC10195</strain>
    </source>
</reference>
<comment type="caution">
    <text evidence="1">The sequence shown here is derived from an EMBL/GenBank/DDBJ whole genome shotgun (WGS) entry which is preliminary data.</text>
</comment>
<protein>
    <submittedName>
        <fullName evidence="1">Uncharacterized protein</fullName>
    </submittedName>
</protein>
<name>A0A9Q1FXU4_SYNKA</name>
<dbReference type="AlphaFoldDB" id="A0A9Q1FXU4"/>
<gene>
    <name evidence="1" type="ORF">SKAU_G00092290</name>
</gene>
<dbReference type="EMBL" id="JAINUF010000003">
    <property type="protein sequence ID" value="KAJ8369201.1"/>
    <property type="molecule type" value="Genomic_DNA"/>
</dbReference>
<evidence type="ECO:0000313" key="2">
    <source>
        <dbReference type="Proteomes" id="UP001152622"/>
    </source>
</evidence>
<dbReference type="Proteomes" id="UP001152622">
    <property type="component" value="Chromosome 3"/>
</dbReference>
<evidence type="ECO:0000313" key="1">
    <source>
        <dbReference type="EMBL" id="KAJ8369201.1"/>
    </source>
</evidence>